<dbReference type="CDD" id="cd07530">
    <property type="entry name" value="HAD_Pase_UmpH-like"/>
    <property type="match status" value="1"/>
</dbReference>
<keyword evidence="3 6" id="KW-0479">Metal-binding</keyword>
<name>A0ABN0WZN0_9LACT</name>
<dbReference type="PANTHER" id="PTHR19288">
    <property type="entry name" value="4-NITROPHENYLPHOSPHATASE-RELATED"/>
    <property type="match status" value="1"/>
</dbReference>
<dbReference type="NCBIfam" id="TIGR01457">
    <property type="entry name" value="HAD-SF-IIA-hyp2"/>
    <property type="match status" value="1"/>
</dbReference>
<comment type="similarity">
    <text evidence="2 6">Belongs to the HAD-like hydrolase superfamily. NagD family.</text>
</comment>
<evidence type="ECO:0000256" key="2">
    <source>
        <dbReference type="ARBA" id="ARBA00006696"/>
    </source>
</evidence>
<evidence type="ECO:0000256" key="1">
    <source>
        <dbReference type="ARBA" id="ARBA00001946"/>
    </source>
</evidence>
<dbReference type="SUPFAM" id="SSF56784">
    <property type="entry name" value="HAD-like"/>
    <property type="match status" value="1"/>
</dbReference>
<evidence type="ECO:0000256" key="4">
    <source>
        <dbReference type="ARBA" id="ARBA00022801"/>
    </source>
</evidence>
<dbReference type="Gene3D" id="3.40.50.1000">
    <property type="entry name" value="HAD superfamily/HAD-like"/>
    <property type="match status" value="2"/>
</dbReference>
<dbReference type="SFLD" id="SFLDS00003">
    <property type="entry name" value="Haloacid_Dehalogenase"/>
    <property type="match status" value="2"/>
</dbReference>
<dbReference type="NCBIfam" id="TIGR01460">
    <property type="entry name" value="HAD-SF-IIA"/>
    <property type="match status" value="1"/>
</dbReference>
<sequence length="256" mass="28033">MNRKEYKGYLVDLDGTMYKGKQRIEEAAPFITRLKDKDIPYVFVTNNSTSSPEEVAKKLVNHFDVPAEASEIYTSSLATADYLKTLEGNKVLVVGERGLVEALTQAGFELTSEDPDHVVVGLDRNLNYEKVVQATLAIQKGASFIATNKDTNLPTERGLMPGAGSLVAMIETATQTPPTFVGKPEAIMMAGAVEKIGLNKEDVLMVGDNYETDILAGINNGIDTLLVLTGFTSRDDLKLVNTQPTYIVETLDHWEE</sequence>
<dbReference type="Pfam" id="PF13242">
    <property type="entry name" value="Hydrolase_like"/>
    <property type="match status" value="1"/>
</dbReference>
<gene>
    <name evidence="7" type="ORF">GCM10008932_00640</name>
</gene>
<evidence type="ECO:0000256" key="5">
    <source>
        <dbReference type="ARBA" id="ARBA00022842"/>
    </source>
</evidence>
<dbReference type="InterPro" id="IPR036412">
    <property type="entry name" value="HAD-like_sf"/>
</dbReference>
<protein>
    <recommendedName>
        <fullName evidence="6">Acid sugar phosphatase</fullName>
        <ecNumber evidence="6">3.1.3.-</ecNumber>
    </recommendedName>
</protein>
<dbReference type="SFLD" id="SFLDG01139">
    <property type="entry name" value="C2.A:_Pyridoxal_Phosphate_Phos"/>
    <property type="match status" value="1"/>
</dbReference>
<keyword evidence="5 6" id="KW-0460">Magnesium</keyword>
<dbReference type="RefSeq" id="WP_343752820.1">
    <property type="nucleotide sequence ID" value="NZ_BAAACW010000007.1"/>
</dbReference>
<evidence type="ECO:0000313" key="7">
    <source>
        <dbReference type="EMBL" id="GAA0351358.1"/>
    </source>
</evidence>
<dbReference type="InterPro" id="IPR006357">
    <property type="entry name" value="HAD-SF_hydro_IIA"/>
</dbReference>
<dbReference type="EC" id="3.1.3.-" evidence="6"/>
<evidence type="ECO:0000256" key="3">
    <source>
        <dbReference type="ARBA" id="ARBA00022723"/>
    </source>
</evidence>
<keyword evidence="4 7" id="KW-0378">Hydrolase</keyword>
<dbReference type="PANTHER" id="PTHR19288:SF46">
    <property type="entry name" value="HALOACID DEHALOGENASE-LIKE HYDROLASE DOMAIN-CONTAINING PROTEIN 2"/>
    <property type="match status" value="1"/>
</dbReference>
<dbReference type="InterPro" id="IPR023214">
    <property type="entry name" value="HAD_sf"/>
</dbReference>
<accession>A0ABN0WZN0</accession>
<comment type="cofactor">
    <cofactor evidence="1 6">
        <name>Mg(2+)</name>
        <dbReference type="ChEBI" id="CHEBI:18420"/>
    </cofactor>
</comment>
<proteinExistence type="inferred from homology"/>
<dbReference type="Proteomes" id="UP001501166">
    <property type="component" value="Unassembled WGS sequence"/>
</dbReference>
<dbReference type="PIRSF" id="PIRSF000915">
    <property type="entry name" value="PGP-type_phosphatase"/>
    <property type="match status" value="1"/>
</dbReference>
<dbReference type="Pfam" id="PF13344">
    <property type="entry name" value="Hydrolase_6"/>
    <property type="match status" value="1"/>
</dbReference>
<keyword evidence="8" id="KW-1185">Reference proteome</keyword>
<dbReference type="EMBL" id="BAAACW010000007">
    <property type="protein sequence ID" value="GAA0351358.1"/>
    <property type="molecule type" value="Genomic_DNA"/>
</dbReference>
<organism evidence="7 8">
    <name type="scientific">Alkalibacterium iburiense</name>
    <dbReference type="NCBI Taxonomy" id="290589"/>
    <lineage>
        <taxon>Bacteria</taxon>
        <taxon>Bacillati</taxon>
        <taxon>Bacillota</taxon>
        <taxon>Bacilli</taxon>
        <taxon>Lactobacillales</taxon>
        <taxon>Carnobacteriaceae</taxon>
        <taxon>Alkalibacterium</taxon>
    </lineage>
</organism>
<evidence type="ECO:0000313" key="8">
    <source>
        <dbReference type="Proteomes" id="UP001501166"/>
    </source>
</evidence>
<dbReference type="SFLD" id="SFLDG01129">
    <property type="entry name" value="C1.5:_HAD__Beta-PGM__Phosphata"/>
    <property type="match status" value="1"/>
</dbReference>
<comment type="caution">
    <text evidence="7">The sequence shown here is derived from an EMBL/GenBank/DDBJ whole genome shotgun (WGS) entry which is preliminary data.</text>
</comment>
<dbReference type="GO" id="GO:0016787">
    <property type="term" value="F:hydrolase activity"/>
    <property type="evidence" value="ECO:0007669"/>
    <property type="project" value="UniProtKB-KW"/>
</dbReference>
<dbReference type="InterPro" id="IPR006354">
    <property type="entry name" value="HAD-SF_hydro_IIA_hyp1"/>
</dbReference>
<reference evidence="7 8" key="1">
    <citation type="journal article" date="2019" name="Int. J. Syst. Evol. Microbiol.">
        <title>The Global Catalogue of Microorganisms (GCM) 10K type strain sequencing project: providing services to taxonomists for standard genome sequencing and annotation.</title>
        <authorList>
            <consortium name="The Broad Institute Genomics Platform"/>
            <consortium name="The Broad Institute Genome Sequencing Center for Infectious Disease"/>
            <person name="Wu L."/>
            <person name="Ma J."/>
        </authorList>
    </citation>
    <scope>NUCLEOTIDE SEQUENCE [LARGE SCALE GENOMIC DNA]</scope>
    <source>
        <strain evidence="7 8">JCM 12662</strain>
    </source>
</reference>
<comment type="function">
    <text evidence="6">Catalyzes the dephosphorylation of 2-6 carbon acid sugars in vitro.</text>
</comment>
<evidence type="ECO:0000256" key="6">
    <source>
        <dbReference type="PIRNR" id="PIRNR000915"/>
    </source>
</evidence>